<sequence length="120" mass="13534">MESPFLKGLKFSNSLTRTGLFAGCFTASLQAIFLRNLTSALSIALPPLEMWNLRSYNGFAHQHDPREDIHFPVVLVLHDVCAFICSTCLQTIPLCCALLSFESFENEVWEFQYFGSGSYN</sequence>
<dbReference type="AlphaFoldDB" id="A0AAV4NF04"/>
<keyword evidence="2" id="KW-1185">Reference proteome</keyword>
<comment type="caution">
    <text evidence="1">The sequence shown here is derived from an EMBL/GenBank/DDBJ whole genome shotgun (WGS) entry which is preliminary data.</text>
</comment>
<gene>
    <name evidence="1" type="ORF">CEXT_73081</name>
</gene>
<reference evidence="1 2" key="1">
    <citation type="submission" date="2021-06" db="EMBL/GenBank/DDBJ databases">
        <title>Caerostris extrusa draft genome.</title>
        <authorList>
            <person name="Kono N."/>
            <person name="Arakawa K."/>
        </authorList>
    </citation>
    <scope>NUCLEOTIDE SEQUENCE [LARGE SCALE GENOMIC DNA]</scope>
</reference>
<dbReference type="EMBL" id="BPLR01003238">
    <property type="protein sequence ID" value="GIX82443.1"/>
    <property type="molecule type" value="Genomic_DNA"/>
</dbReference>
<proteinExistence type="predicted"/>
<dbReference type="Proteomes" id="UP001054945">
    <property type="component" value="Unassembled WGS sequence"/>
</dbReference>
<protein>
    <submittedName>
        <fullName evidence="1">Uncharacterized protein</fullName>
    </submittedName>
</protein>
<name>A0AAV4NF04_CAEEX</name>
<accession>A0AAV4NF04</accession>
<evidence type="ECO:0000313" key="1">
    <source>
        <dbReference type="EMBL" id="GIX82443.1"/>
    </source>
</evidence>
<organism evidence="1 2">
    <name type="scientific">Caerostris extrusa</name>
    <name type="common">Bark spider</name>
    <name type="synonym">Caerostris bankana</name>
    <dbReference type="NCBI Taxonomy" id="172846"/>
    <lineage>
        <taxon>Eukaryota</taxon>
        <taxon>Metazoa</taxon>
        <taxon>Ecdysozoa</taxon>
        <taxon>Arthropoda</taxon>
        <taxon>Chelicerata</taxon>
        <taxon>Arachnida</taxon>
        <taxon>Araneae</taxon>
        <taxon>Araneomorphae</taxon>
        <taxon>Entelegynae</taxon>
        <taxon>Araneoidea</taxon>
        <taxon>Araneidae</taxon>
        <taxon>Caerostris</taxon>
    </lineage>
</organism>
<evidence type="ECO:0000313" key="2">
    <source>
        <dbReference type="Proteomes" id="UP001054945"/>
    </source>
</evidence>